<reference evidence="2" key="1">
    <citation type="submission" date="2013-04" db="UniProtKB">
        <authorList>
            <consortium name="EnsemblPlants"/>
        </authorList>
    </citation>
    <scope>IDENTIFICATION</scope>
</reference>
<feature type="compositionally biased region" description="Basic and acidic residues" evidence="1">
    <location>
        <begin position="71"/>
        <end position="85"/>
    </location>
</feature>
<organism evidence="2">
    <name type="scientific">Oryza brachyantha</name>
    <name type="common">malo sina</name>
    <dbReference type="NCBI Taxonomy" id="4533"/>
    <lineage>
        <taxon>Eukaryota</taxon>
        <taxon>Viridiplantae</taxon>
        <taxon>Streptophyta</taxon>
        <taxon>Embryophyta</taxon>
        <taxon>Tracheophyta</taxon>
        <taxon>Spermatophyta</taxon>
        <taxon>Magnoliopsida</taxon>
        <taxon>Liliopsida</taxon>
        <taxon>Poales</taxon>
        <taxon>Poaceae</taxon>
        <taxon>BOP clade</taxon>
        <taxon>Oryzoideae</taxon>
        <taxon>Oryzeae</taxon>
        <taxon>Oryzinae</taxon>
        <taxon>Oryza</taxon>
    </lineage>
</organism>
<protein>
    <submittedName>
        <fullName evidence="2">Uncharacterized protein</fullName>
    </submittedName>
</protein>
<dbReference type="Gramene" id="OB02G24570.1">
    <property type="protein sequence ID" value="OB02G24570.1"/>
    <property type="gene ID" value="OB02G24570"/>
</dbReference>
<sequence>MARDEVVPLFLYYYYPQCKPIFLSPHPPFPNRGKSRLRPEAGTCGGGGAGEEKGRRGRAPVGGESGWAREGWMDERKRAREKGDSGRGGGGRESLVAACRYGNNVLFPVKWRGCCLCGSRGKDAGFACRWPAAAAAAASKRAMIVGRPRRTDDPDRGSRCSQ</sequence>
<accession>J3LCU0</accession>
<dbReference type="EnsemblPlants" id="OB02G24570.1">
    <property type="protein sequence ID" value="OB02G24570.1"/>
    <property type="gene ID" value="OB02G24570"/>
</dbReference>
<dbReference type="AlphaFoldDB" id="J3LCU0"/>
<name>J3LCU0_ORYBR</name>
<feature type="region of interest" description="Disordered" evidence="1">
    <location>
        <begin position="37"/>
        <end position="92"/>
    </location>
</feature>
<proteinExistence type="predicted"/>
<keyword evidence="3" id="KW-1185">Reference proteome</keyword>
<evidence type="ECO:0000313" key="2">
    <source>
        <dbReference type="EnsemblPlants" id="OB02G24570.1"/>
    </source>
</evidence>
<dbReference type="Proteomes" id="UP000006038">
    <property type="component" value="Unassembled WGS sequence"/>
</dbReference>
<dbReference type="HOGENOM" id="CLU_1637989_0_0_1"/>
<evidence type="ECO:0000256" key="1">
    <source>
        <dbReference type="SAM" id="MobiDB-lite"/>
    </source>
</evidence>
<evidence type="ECO:0000313" key="3">
    <source>
        <dbReference type="Proteomes" id="UP000006038"/>
    </source>
</evidence>